<evidence type="ECO:0000259" key="9">
    <source>
        <dbReference type="PROSITE" id="PS50192"/>
    </source>
</evidence>
<keyword evidence="2" id="KW-0813">Transport</keyword>
<proteinExistence type="predicted"/>
<dbReference type="InterPro" id="IPR045242">
    <property type="entry name" value="Syntaxin"/>
</dbReference>
<feature type="domain" description="T-SNARE coiled-coil homology" evidence="9">
    <location>
        <begin position="13"/>
        <end position="75"/>
    </location>
</feature>
<gene>
    <name evidence="10" type="primary">SED5_2</name>
    <name evidence="10" type="ORF">BGZ97_012624</name>
</gene>
<dbReference type="GO" id="GO:0006888">
    <property type="term" value="P:endoplasmic reticulum to Golgi vesicle-mediated transport"/>
    <property type="evidence" value="ECO:0007669"/>
    <property type="project" value="TreeGrafter"/>
</dbReference>
<dbReference type="PROSITE" id="PS50192">
    <property type="entry name" value="T_SNARE"/>
    <property type="match status" value="1"/>
</dbReference>
<dbReference type="Gene3D" id="1.20.5.110">
    <property type="match status" value="1"/>
</dbReference>
<dbReference type="SMART" id="SM00397">
    <property type="entry name" value="t_SNARE"/>
    <property type="match status" value="1"/>
</dbReference>
<evidence type="ECO:0000313" key="11">
    <source>
        <dbReference type="Proteomes" id="UP000823405"/>
    </source>
</evidence>
<dbReference type="EMBL" id="JAAAIN010000085">
    <property type="protein sequence ID" value="KAG0320883.1"/>
    <property type="molecule type" value="Genomic_DNA"/>
</dbReference>
<evidence type="ECO:0000256" key="8">
    <source>
        <dbReference type="SAM" id="Phobius"/>
    </source>
</evidence>
<keyword evidence="3 8" id="KW-0812">Transmembrane</keyword>
<evidence type="ECO:0000256" key="3">
    <source>
        <dbReference type="ARBA" id="ARBA00022692"/>
    </source>
</evidence>
<dbReference type="Pfam" id="PF05739">
    <property type="entry name" value="SNARE"/>
    <property type="match status" value="1"/>
</dbReference>
<dbReference type="GO" id="GO:0031201">
    <property type="term" value="C:SNARE complex"/>
    <property type="evidence" value="ECO:0007669"/>
    <property type="project" value="TreeGrafter"/>
</dbReference>
<evidence type="ECO:0000256" key="4">
    <source>
        <dbReference type="ARBA" id="ARBA00022989"/>
    </source>
</evidence>
<dbReference type="GO" id="GO:0006886">
    <property type="term" value="P:intracellular protein transport"/>
    <property type="evidence" value="ECO:0007669"/>
    <property type="project" value="TreeGrafter"/>
</dbReference>
<dbReference type="AlphaFoldDB" id="A0A9P6RJ65"/>
<sequence length="104" mass="12228">MLFQQQQQQHHVEQYVQNRSTAIEAVESTLQELGGIFQQLAQMVAEQRDTVQRIEANAEDIELNINEAQNQLLRYYRNISSDRWLMIKIFLTIIFIFLVMSLVG</sequence>
<dbReference type="OrthoDB" id="421009at2759"/>
<feature type="coiled-coil region" evidence="7">
    <location>
        <begin position="37"/>
        <end position="78"/>
    </location>
</feature>
<evidence type="ECO:0000256" key="6">
    <source>
        <dbReference type="ARBA" id="ARBA00023136"/>
    </source>
</evidence>
<protein>
    <submittedName>
        <fullName evidence="10">Cis-Golgi t-SNARE syntaxin</fullName>
    </submittedName>
</protein>
<dbReference type="PANTHER" id="PTHR19957:SF3">
    <property type="entry name" value="SYNTAXIN-5"/>
    <property type="match status" value="1"/>
</dbReference>
<keyword evidence="4 8" id="KW-1133">Transmembrane helix</keyword>
<dbReference type="PANTHER" id="PTHR19957">
    <property type="entry name" value="SYNTAXIN"/>
    <property type="match status" value="1"/>
</dbReference>
<evidence type="ECO:0000313" key="10">
    <source>
        <dbReference type="EMBL" id="KAG0320883.1"/>
    </source>
</evidence>
<evidence type="ECO:0000256" key="5">
    <source>
        <dbReference type="ARBA" id="ARBA00023054"/>
    </source>
</evidence>
<keyword evidence="5 7" id="KW-0175">Coiled coil</keyword>
<evidence type="ECO:0000256" key="2">
    <source>
        <dbReference type="ARBA" id="ARBA00022448"/>
    </source>
</evidence>
<comment type="caution">
    <text evidence="10">The sequence shown here is derived from an EMBL/GenBank/DDBJ whole genome shotgun (WGS) entry which is preliminary data.</text>
</comment>
<name>A0A9P6RJ65_9FUNG</name>
<dbReference type="CDD" id="cd15844">
    <property type="entry name" value="SNARE_syntaxin5"/>
    <property type="match status" value="1"/>
</dbReference>
<feature type="transmembrane region" description="Helical" evidence="8">
    <location>
        <begin position="84"/>
        <end position="103"/>
    </location>
</feature>
<keyword evidence="6 8" id="KW-0472">Membrane</keyword>
<keyword evidence="11" id="KW-1185">Reference proteome</keyword>
<organism evidence="10 11">
    <name type="scientific">Linnemannia gamsii</name>
    <dbReference type="NCBI Taxonomy" id="64522"/>
    <lineage>
        <taxon>Eukaryota</taxon>
        <taxon>Fungi</taxon>
        <taxon>Fungi incertae sedis</taxon>
        <taxon>Mucoromycota</taxon>
        <taxon>Mortierellomycotina</taxon>
        <taxon>Mortierellomycetes</taxon>
        <taxon>Mortierellales</taxon>
        <taxon>Mortierellaceae</taxon>
        <taxon>Linnemannia</taxon>
    </lineage>
</organism>
<evidence type="ECO:0000256" key="1">
    <source>
        <dbReference type="ARBA" id="ARBA00004211"/>
    </source>
</evidence>
<reference evidence="10" key="1">
    <citation type="journal article" date="2020" name="Fungal Divers.">
        <title>Resolving the Mortierellaceae phylogeny through synthesis of multi-gene phylogenetics and phylogenomics.</title>
        <authorList>
            <person name="Vandepol N."/>
            <person name="Liber J."/>
            <person name="Desiro A."/>
            <person name="Na H."/>
            <person name="Kennedy M."/>
            <person name="Barry K."/>
            <person name="Grigoriev I.V."/>
            <person name="Miller A.N."/>
            <person name="O'Donnell K."/>
            <person name="Stajich J.E."/>
            <person name="Bonito G."/>
        </authorList>
    </citation>
    <scope>NUCLEOTIDE SEQUENCE</scope>
    <source>
        <strain evidence="10">NVP60</strain>
    </source>
</reference>
<dbReference type="Proteomes" id="UP000823405">
    <property type="component" value="Unassembled WGS sequence"/>
</dbReference>
<evidence type="ECO:0000256" key="7">
    <source>
        <dbReference type="SAM" id="Coils"/>
    </source>
</evidence>
<accession>A0A9P6RJ65</accession>
<dbReference type="InterPro" id="IPR000727">
    <property type="entry name" value="T_SNARE_dom"/>
</dbReference>
<dbReference type="GO" id="GO:0000149">
    <property type="term" value="F:SNARE binding"/>
    <property type="evidence" value="ECO:0007669"/>
    <property type="project" value="TreeGrafter"/>
</dbReference>
<comment type="subcellular location">
    <subcellularLocation>
        <location evidence="1">Membrane</location>
        <topology evidence="1">Single-pass type IV membrane protein</topology>
    </subcellularLocation>
</comment>
<dbReference type="SUPFAM" id="SSF58038">
    <property type="entry name" value="SNARE fusion complex"/>
    <property type="match status" value="1"/>
</dbReference>
<dbReference type="GO" id="GO:0000139">
    <property type="term" value="C:Golgi membrane"/>
    <property type="evidence" value="ECO:0007669"/>
    <property type="project" value="TreeGrafter"/>
</dbReference>
<dbReference type="GO" id="GO:0048278">
    <property type="term" value="P:vesicle docking"/>
    <property type="evidence" value="ECO:0007669"/>
    <property type="project" value="TreeGrafter"/>
</dbReference>
<dbReference type="GO" id="GO:0005484">
    <property type="term" value="F:SNAP receptor activity"/>
    <property type="evidence" value="ECO:0007669"/>
    <property type="project" value="TreeGrafter"/>
</dbReference>
<dbReference type="GO" id="GO:0006906">
    <property type="term" value="P:vesicle fusion"/>
    <property type="evidence" value="ECO:0007669"/>
    <property type="project" value="TreeGrafter"/>
</dbReference>